<dbReference type="EMBL" id="BSFQ01000001">
    <property type="protein sequence ID" value="GLL09314.1"/>
    <property type="molecule type" value="Genomic_DNA"/>
</dbReference>
<proteinExistence type="predicted"/>
<comment type="caution">
    <text evidence="1">The sequence shown here is derived from an EMBL/GenBank/DDBJ whole genome shotgun (WGS) entry which is preliminary data.</text>
</comment>
<evidence type="ECO:0000313" key="1">
    <source>
        <dbReference type="EMBL" id="GLL09314.1"/>
    </source>
</evidence>
<name>A0A9W6NU19_9PSEU</name>
<accession>A0A9W6NU19</accession>
<protein>
    <submittedName>
        <fullName evidence="1">Uncharacterized protein</fullName>
    </submittedName>
</protein>
<gene>
    <name evidence="1" type="ORF">GCM10017577_04540</name>
</gene>
<evidence type="ECO:0000313" key="2">
    <source>
        <dbReference type="Proteomes" id="UP001143463"/>
    </source>
</evidence>
<keyword evidence="2" id="KW-1185">Reference proteome</keyword>
<dbReference type="Proteomes" id="UP001143463">
    <property type="component" value="Unassembled WGS sequence"/>
</dbReference>
<reference evidence="1" key="1">
    <citation type="journal article" date="2014" name="Int. J. Syst. Evol. Microbiol.">
        <title>Complete genome sequence of Corynebacterium casei LMG S-19264T (=DSM 44701T), isolated from a smear-ripened cheese.</title>
        <authorList>
            <consortium name="US DOE Joint Genome Institute (JGI-PGF)"/>
            <person name="Walter F."/>
            <person name="Albersmeier A."/>
            <person name="Kalinowski J."/>
            <person name="Ruckert C."/>
        </authorList>
    </citation>
    <scope>NUCLEOTIDE SEQUENCE</scope>
    <source>
        <strain evidence="1">VKM Ac-1069</strain>
    </source>
</reference>
<sequence>MATAGFSTRGTAEVWGVGSCRSDATVIATGDQGFGSGMAAVGTTGMIEGTATATAPVVTEAR</sequence>
<organism evidence="1 2">
    <name type="scientific">Pseudonocardia halophobica</name>
    <dbReference type="NCBI Taxonomy" id="29401"/>
    <lineage>
        <taxon>Bacteria</taxon>
        <taxon>Bacillati</taxon>
        <taxon>Actinomycetota</taxon>
        <taxon>Actinomycetes</taxon>
        <taxon>Pseudonocardiales</taxon>
        <taxon>Pseudonocardiaceae</taxon>
        <taxon>Pseudonocardia</taxon>
    </lineage>
</organism>
<reference evidence="1" key="2">
    <citation type="submission" date="2023-01" db="EMBL/GenBank/DDBJ databases">
        <authorList>
            <person name="Sun Q."/>
            <person name="Evtushenko L."/>
        </authorList>
    </citation>
    <scope>NUCLEOTIDE SEQUENCE</scope>
    <source>
        <strain evidence="1">VKM Ac-1069</strain>
    </source>
</reference>
<dbReference type="AlphaFoldDB" id="A0A9W6NU19"/>